<evidence type="ECO:0000256" key="5">
    <source>
        <dbReference type="ARBA" id="ARBA00023157"/>
    </source>
</evidence>
<dbReference type="GeneID" id="19010694"/>
<dbReference type="InterPro" id="IPR029044">
    <property type="entry name" value="Nucleotide-diphossugar_trans"/>
</dbReference>
<evidence type="ECO:0000259" key="7">
    <source>
        <dbReference type="Pfam" id="PF09258"/>
    </source>
</evidence>
<keyword evidence="3" id="KW-0808">Transferase</keyword>
<evidence type="ECO:0000256" key="3">
    <source>
        <dbReference type="ARBA" id="ARBA00022679"/>
    </source>
</evidence>
<evidence type="ECO:0000313" key="9">
    <source>
        <dbReference type="Proteomes" id="UP000198341"/>
    </source>
</evidence>
<dbReference type="OrthoDB" id="5954868at2759"/>
<accession>K8ES08</accession>
<keyword evidence="5" id="KW-1015">Disulfide bond</keyword>
<dbReference type="InterPro" id="IPR015338">
    <property type="entry name" value="GT64_dom"/>
</dbReference>
<dbReference type="Proteomes" id="UP000198341">
    <property type="component" value="Chromosome 19"/>
</dbReference>
<proteinExistence type="inferred from homology"/>
<protein>
    <recommendedName>
        <fullName evidence="7">Glycosyl transferase 64 domain-containing protein</fullName>
    </recommendedName>
</protein>
<evidence type="ECO:0000256" key="4">
    <source>
        <dbReference type="ARBA" id="ARBA00023136"/>
    </source>
</evidence>
<dbReference type="InterPro" id="IPR004263">
    <property type="entry name" value="Exostosin"/>
</dbReference>
<dbReference type="STRING" id="41875.K8ES08"/>
<evidence type="ECO:0000313" key="8">
    <source>
        <dbReference type="EMBL" id="CCO20744.1"/>
    </source>
</evidence>
<sequence length="342" mass="39518">MKRRFYTKAFIVSITFILLITIMQSLFVVDEKRLSRKSRSKTCSPTSSPHAKSSWNLSSALQADKEYDFSLSSKSTETFTVLINTFKRRSLLKHAVAHYSKCENVSNIRVVWSEQVKPPSALNQTEMHDYFARHFGFVQYDTHRTTSIQNRYARLVNLKTQAVFHVDDDVRIPCHSLESGFQQWKKHKDALVGFEVRAHELVGDGCISFRYNHNRFDIWWKKRYSITLTKAAFSHAKYLLLYETNLPSDVRSYVDQRTNCEDIAMQMLVSSIVRGKSLTELKSATVYVPASTFYKITSKLEKRNIQGISSNVGHIETRSNCISDLSIMFMGDSYQTPLYYAT</sequence>
<keyword evidence="6" id="KW-0812">Transmembrane</keyword>
<dbReference type="GO" id="GO:0016020">
    <property type="term" value="C:membrane"/>
    <property type="evidence" value="ECO:0007669"/>
    <property type="project" value="UniProtKB-SubCell"/>
</dbReference>
<comment type="subcellular location">
    <subcellularLocation>
        <location evidence="1">Membrane</location>
    </subcellularLocation>
</comment>
<gene>
    <name evidence="8" type="ordered locus">Bathy19g00100</name>
</gene>
<reference evidence="8 9" key="1">
    <citation type="submission" date="2011-10" db="EMBL/GenBank/DDBJ databases">
        <authorList>
            <person name="Genoscope - CEA"/>
        </authorList>
    </citation>
    <scope>NUCLEOTIDE SEQUENCE [LARGE SCALE GENOMIC DNA]</scope>
    <source>
        <strain evidence="8 9">RCC 1105</strain>
    </source>
</reference>
<dbReference type="KEGG" id="bpg:Bathy19g00100"/>
<dbReference type="EMBL" id="FO082260">
    <property type="protein sequence ID" value="CCO20744.1"/>
    <property type="molecule type" value="Genomic_DNA"/>
</dbReference>
<keyword evidence="9" id="KW-1185">Reference proteome</keyword>
<dbReference type="eggNOG" id="KOG1022">
    <property type="taxonomic scope" value="Eukaryota"/>
</dbReference>
<organism evidence="8 9">
    <name type="scientific">Bathycoccus prasinos</name>
    <dbReference type="NCBI Taxonomy" id="41875"/>
    <lineage>
        <taxon>Eukaryota</taxon>
        <taxon>Viridiplantae</taxon>
        <taxon>Chlorophyta</taxon>
        <taxon>Mamiellophyceae</taxon>
        <taxon>Mamiellales</taxon>
        <taxon>Bathycoccaceae</taxon>
        <taxon>Bathycoccus</taxon>
    </lineage>
</organism>
<dbReference type="Gene3D" id="3.90.550.10">
    <property type="entry name" value="Spore Coat Polysaccharide Biosynthesis Protein SpsA, Chain A"/>
    <property type="match status" value="1"/>
</dbReference>
<feature type="transmembrane region" description="Helical" evidence="6">
    <location>
        <begin position="6"/>
        <end position="29"/>
    </location>
</feature>
<evidence type="ECO:0000256" key="6">
    <source>
        <dbReference type="SAM" id="Phobius"/>
    </source>
</evidence>
<evidence type="ECO:0000256" key="2">
    <source>
        <dbReference type="ARBA" id="ARBA00008700"/>
    </source>
</evidence>
<dbReference type="GO" id="GO:0016757">
    <property type="term" value="F:glycosyltransferase activity"/>
    <property type="evidence" value="ECO:0007669"/>
    <property type="project" value="InterPro"/>
</dbReference>
<dbReference type="PANTHER" id="PTHR48261:SF2">
    <property type="entry name" value="ACETYLGLUCOSAMINYLTRANSFERASE"/>
    <property type="match status" value="1"/>
</dbReference>
<dbReference type="AlphaFoldDB" id="K8ES08"/>
<name>K8ES08_9CHLO</name>
<keyword evidence="6" id="KW-1133">Transmembrane helix</keyword>
<keyword evidence="4 6" id="KW-0472">Membrane</keyword>
<dbReference type="RefSeq" id="XP_007508025.1">
    <property type="nucleotide sequence ID" value="XM_007507963.1"/>
</dbReference>
<comment type="similarity">
    <text evidence="2">Belongs to the glycosyltransferase 64 family.</text>
</comment>
<evidence type="ECO:0000256" key="1">
    <source>
        <dbReference type="ARBA" id="ARBA00004370"/>
    </source>
</evidence>
<dbReference type="PANTHER" id="PTHR48261">
    <property type="entry name" value="ACETYLGLUCOSAMINYLTRANSFERASE"/>
    <property type="match status" value="1"/>
</dbReference>
<dbReference type="SUPFAM" id="SSF53448">
    <property type="entry name" value="Nucleotide-diphospho-sugar transferases"/>
    <property type="match status" value="1"/>
</dbReference>
<dbReference type="Pfam" id="PF09258">
    <property type="entry name" value="Glyco_transf_64"/>
    <property type="match status" value="1"/>
</dbReference>
<feature type="domain" description="Glycosyl transferase 64" evidence="7">
    <location>
        <begin position="79"/>
        <end position="329"/>
    </location>
</feature>